<keyword evidence="3" id="KW-1185">Reference proteome</keyword>
<evidence type="ECO:0000313" key="2">
    <source>
        <dbReference type="EMBL" id="KAK7898770.1"/>
    </source>
</evidence>
<name>A0AAW0NES4_9GOBI</name>
<dbReference type="Proteomes" id="UP001460270">
    <property type="component" value="Unassembled WGS sequence"/>
</dbReference>
<proteinExistence type="predicted"/>
<evidence type="ECO:0000256" key="1">
    <source>
        <dbReference type="SAM" id="MobiDB-lite"/>
    </source>
</evidence>
<dbReference type="AlphaFoldDB" id="A0AAW0NES4"/>
<evidence type="ECO:0000313" key="3">
    <source>
        <dbReference type="Proteomes" id="UP001460270"/>
    </source>
</evidence>
<accession>A0AAW0NES4</accession>
<comment type="caution">
    <text evidence="2">The sequence shown here is derived from an EMBL/GenBank/DDBJ whole genome shotgun (WGS) entry which is preliminary data.</text>
</comment>
<feature type="region of interest" description="Disordered" evidence="1">
    <location>
        <begin position="356"/>
        <end position="378"/>
    </location>
</feature>
<gene>
    <name evidence="2" type="ORF">WMY93_019623</name>
</gene>
<dbReference type="EMBL" id="JBBPFD010000014">
    <property type="protein sequence ID" value="KAK7898770.1"/>
    <property type="molecule type" value="Genomic_DNA"/>
</dbReference>
<reference evidence="3" key="1">
    <citation type="submission" date="2024-04" db="EMBL/GenBank/DDBJ databases">
        <title>Salinicola lusitanus LLJ914,a marine bacterium isolated from the Okinawa Trough.</title>
        <authorList>
            <person name="Li J."/>
        </authorList>
    </citation>
    <scope>NUCLEOTIDE SEQUENCE [LARGE SCALE GENOMIC DNA]</scope>
</reference>
<sequence length="378" mass="41327">MRRAKMRAHVLGDKERFIIGDGRQMCLSFCPTHGGILEPCHPEMSPFGWARVFVVLAACRGRSQAAVSVERSGGLGQRKSPATHARVNQSVTEAALQSRQGVLQGLESESLVSYRLTSLTSASCPSVLLSSLTSASCPPVLLSFCPPVLSHFCFLSLDSVVVSVVTIVSRAHADRNVYPSAGRPLQRRVPPLPQIWYAPTLTPNLVRSNTHPTLTLNLVRSDTHPTLTPNLVRCNTHPTLTPNLVRSNTHPTLTPNLVHSNTHPKLTLNLVCSYTHPKSGTLQHSPQIWYAPTLTLHSPQTWYGPTLTPTLVRSSIHPKPGTVHNTHPKSGTLQHSPQIWYAPTLTLNLVRSNTHPTLTPNLVRSNTHPKSGTLQHSP</sequence>
<organism evidence="2 3">
    <name type="scientific">Mugilogobius chulae</name>
    <name type="common">yellowstripe goby</name>
    <dbReference type="NCBI Taxonomy" id="88201"/>
    <lineage>
        <taxon>Eukaryota</taxon>
        <taxon>Metazoa</taxon>
        <taxon>Chordata</taxon>
        <taxon>Craniata</taxon>
        <taxon>Vertebrata</taxon>
        <taxon>Euteleostomi</taxon>
        <taxon>Actinopterygii</taxon>
        <taxon>Neopterygii</taxon>
        <taxon>Teleostei</taxon>
        <taxon>Neoteleostei</taxon>
        <taxon>Acanthomorphata</taxon>
        <taxon>Gobiaria</taxon>
        <taxon>Gobiiformes</taxon>
        <taxon>Gobioidei</taxon>
        <taxon>Gobiidae</taxon>
        <taxon>Gobionellinae</taxon>
        <taxon>Mugilogobius</taxon>
    </lineage>
</organism>
<protein>
    <submittedName>
        <fullName evidence="2">Uncharacterized protein</fullName>
    </submittedName>
</protein>